<gene>
    <name evidence="1" type="ORF">BE08_11695</name>
</gene>
<accession>A0A150PSD7</accession>
<sequence>MVQWSPLGHLGPMLRALDPADVAVGGRFEQPLRDLLQRVQRLGALGSAQASGLQDEAAMAQTQATFMDQRAVTAATARLPRGVRRPTHAQIAAAHRGEVSQTSIAPQRRTLTRQRETQLTTEANAAVTAFVAWCQRVRPELHITAAHFRVAVREVFERGEGIIAFADQGGVTRCVVGEAFTVAVNADPAYALPTVVHELWGHNEYGAYGDPGTEYGLELYDRAAAQMPWYTQPTGQRRTSEIDAYAYQETEMYSLMREVEYYTPNAPAHQAALADINYDPAPAIAGRIRLITQQWEPRVAKALVRGLYQRFRIEPRIVPAALAAFESGVRRNFSAADAADILR</sequence>
<evidence type="ECO:0000313" key="2">
    <source>
        <dbReference type="Proteomes" id="UP000075420"/>
    </source>
</evidence>
<dbReference type="AlphaFoldDB" id="A0A150PSD7"/>
<reference evidence="1 2" key="1">
    <citation type="submission" date="2014-02" db="EMBL/GenBank/DDBJ databases">
        <title>The small core and large imbalanced accessory genome model reveals a collaborative survival strategy of Sorangium cellulosum strains in nature.</title>
        <authorList>
            <person name="Han K."/>
            <person name="Peng R."/>
            <person name="Blom J."/>
            <person name="Li Y.-Z."/>
        </authorList>
    </citation>
    <scope>NUCLEOTIDE SEQUENCE [LARGE SCALE GENOMIC DNA]</scope>
    <source>
        <strain evidence="1 2">So0157-25</strain>
    </source>
</reference>
<protein>
    <submittedName>
        <fullName evidence="1">Uncharacterized protein</fullName>
    </submittedName>
</protein>
<organism evidence="1 2">
    <name type="scientific">Sorangium cellulosum</name>
    <name type="common">Polyangium cellulosum</name>
    <dbReference type="NCBI Taxonomy" id="56"/>
    <lineage>
        <taxon>Bacteria</taxon>
        <taxon>Pseudomonadati</taxon>
        <taxon>Myxococcota</taxon>
        <taxon>Polyangia</taxon>
        <taxon>Polyangiales</taxon>
        <taxon>Polyangiaceae</taxon>
        <taxon>Sorangium</taxon>
    </lineage>
</organism>
<comment type="caution">
    <text evidence="1">The sequence shown here is derived from an EMBL/GenBank/DDBJ whole genome shotgun (WGS) entry which is preliminary data.</text>
</comment>
<name>A0A150PSD7_SORCE</name>
<proteinExistence type="predicted"/>
<dbReference type="EMBL" id="JELY01000671">
    <property type="protein sequence ID" value="KYF58580.1"/>
    <property type="molecule type" value="Genomic_DNA"/>
</dbReference>
<evidence type="ECO:0000313" key="1">
    <source>
        <dbReference type="EMBL" id="KYF58580.1"/>
    </source>
</evidence>
<dbReference type="Proteomes" id="UP000075420">
    <property type="component" value="Unassembled WGS sequence"/>
</dbReference>